<keyword evidence="4 5" id="KW-0472">Membrane</keyword>
<sequence length="202" mass="22094">MGSDRFSCGGFGCTRGALCVLNVMYMVVGLVLIGVAASSFSTVSMSVIGGVIAVAALLFVIAVLGLVATLRHHQVLLFFYMVILLIIFIVQLGVFCACLALNKEQQLGLLKVGWNHMSPSTRQRIESRYHCCGFNNTDRVVNSTEGQPLSPCLDVLQIFLDKVLQVAGGVGLFFAFTEILSVWLTWRYRNLKNPQADPNAFL</sequence>
<dbReference type="GO" id="GO:0016020">
    <property type="term" value="C:membrane"/>
    <property type="evidence" value="ECO:0007669"/>
    <property type="project" value="UniProtKB-SubCell"/>
</dbReference>
<reference evidence="6" key="2">
    <citation type="submission" date="2025-09" db="UniProtKB">
        <authorList>
            <consortium name="Ensembl"/>
        </authorList>
    </citation>
    <scope>IDENTIFICATION</scope>
</reference>
<organism evidence="6 7">
    <name type="scientific">Eptatretus burgeri</name>
    <name type="common">Inshore hagfish</name>
    <dbReference type="NCBI Taxonomy" id="7764"/>
    <lineage>
        <taxon>Eukaryota</taxon>
        <taxon>Metazoa</taxon>
        <taxon>Chordata</taxon>
        <taxon>Craniata</taxon>
        <taxon>Vertebrata</taxon>
        <taxon>Cyclostomata</taxon>
        <taxon>Myxini</taxon>
        <taxon>Myxiniformes</taxon>
        <taxon>Myxinidae</taxon>
        <taxon>Eptatretinae</taxon>
        <taxon>Eptatretus</taxon>
    </lineage>
</organism>
<accession>A0A8C4N0C4</accession>
<evidence type="ECO:0000256" key="1">
    <source>
        <dbReference type="ARBA" id="ARBA00004141"/>
    </source>
</evidence>
<name>A0A8C4N0C4_EPTBU</name>
<dbReference type="Proteomes" id="UP000694388">
    <property type="component" value="Unplaced"/>
</dbReference>
<comment type="subcellular location">
    <subcellularLocation>
        <location evidence="1">Membrane</location>
        <topology evidence="1">Multi-pass membrane protein</topology>
    </subcellularLocation>
</comment>
<evidence type="ECO:0000256" key="3">
    <source>
        <dbReference type="ARBA" id="ARBA00022989"/>
    </source>
</evidence>
<dbReference type="Pfam" id="PF00335">
    <property type="entry name" value="Tetraspanin"/>
    <property type="match status" value="1"/>
</dbReference>
<evidence type="ECO:0000313" key="6">
    <source>
        <dbReference type="Ensembl" id="ENSEBUP00000000532.1"/>
    </source>
</evidence>
<feature type="transmembrane region" description="Helical" evidence="5">
    <location>
        <begin position="77"/>
        <end position="102"/>
    </location>
</feature>
<dbReference type="OMA" id="NCCGFSQ"/>
<dbReference type="InterPro" id="IPR018499">
    <property type="entry name" value="Tetraspanin/Peripherin"/>
</dbReference>
<feature type="transmembrane region" description="Helical" evidence="5">
    <location>
        <begin position="20"/>
        <end position="41"/>
    </location>
</feature>
<evidence type="ECO:0000256" key="5">
    <source>
        <dbReference type="SAM" id="Phobius"/>
    </source>
</evidence>
<protein>
    <submittedName>
        <fullName evidence="6">Tetraspanin 13</fullName>
    </submittedName>
</protein>
<keyword evidence="2 5" id="KW-0812">Transmembrane</keyword>
<evidence type="ECO:0000256" key="4">
    <source>
        <dbReference type="ARBA" id="ARBA00023136"/>
    </source>
</evidence>
<keyword evidence="3 5" id="KW-1133">Transmembrane helix</keyword>
<dbReference type="PANTHER" id="PTHR19282">
    <property type="entry name" value="TETRASPANIN"/>
    <property type="match status" value="1"/>
</dbReference>
<proteinExistence type="predicted"/>
<evidence type="ECO:0000256" key="2">
    <source>
        <dbReference type="ARBA" id="ARBA00022692"/>
    </source>
</evidence>
<dbReference type="GeneTree" id="ENSGT00940000157010"/>
<reference evidence="6" key="1">
    <citation type="submission" date="2025-08" db="UniProtKB">
        <authorList>
            <consortium name="Ensembl"/>
        </authorList>
    </citation>
    <scope>IDENTIFICATION</scope>
</reference>
<feature type="transmembrane region" description="Helical" evidence="5">
    <location>
        <begin position="47"/>
        <end position="70"/>
    </location>
</feature>
<dbReference type="Ensembl" id="ENSEBUT00000000831.1">
    <property type="protein sequence ID" value="ENSEBUP00000000532.1"/>
    <property type="gene ID" value="ENSEBUG00000000658.1"/>
</dbReference>
<keyword evidence="7" id="KW-1185">Reference proteome</keyword>
<feature type="transmembrane region" description="Helical" evidence="5">
    <location>
        <begin position="163"/>
        <end position="186"/>
    </location>
</feature>
<dbReference type="AlphaFoldDB" id="A0A8C4N0C4"/>
<dbReference type="PANTHER" id="PTHR19282:SF452">
    <property type="entry name" value="LD03691P"/>
    <property type="match status" value="1"/>
</dbReference>
<evidence type="ECO:0000313" key="7">
    <source>
        <dbReference type="Proteomes" id="UP000694388"/>
    </source>
</evidence>